<dbReference type="Proteomes" id="UP000295497">
    <property type="component" value="Chromosome"/>
</dbReference>
<dbReference type="SUPFAM" id="SSF53383">
    <property type="entry name" value="PLP-dependent transferases"/>
    <property type="match status" value="1"/>
</dbReference>
<reference evidence="3 4" key="1">
    <citation type="submission" date="2015-09" db="EMBL/GenBank/DDBJ databases">
        <title>Sorangium comparison.</title>
        <authorList>
            <person name="Zaburannyi N."/>
            <person name="Bunk B."/>
            <person name="Overmann J."/>
            <person name="Mueller R."/>
        </authorList>
    </citation>
    <scope>NUCLEOTIDE SEQUENCE [LARGE SCALE GENOMIC DNA]</scope>
    <source>
        <strain evidence="3 4">So ce836</strain>
    </source>
</reference>
<evidence type="ECO:0000313" key="3">
    <source>
        <dbReference type="EMBL" id="AUX37553.1"/>
    </source>
</evidence>
<dbReference type="PANTHER" id="PTHR43092:SF2">
    <property type="entry name" value="HERCYNYLCYSTEINE SULFOXIDE LYASE"/>
    <property type="match status" value="1"/>
</dbReference>
<dbReference type="EMBL" id="CP012672">
    <property type="protein sequence ID" value="AUX37553.1"/>
    <property type="molecule type" value="Genomic_DNA"/>
</dbReference>
<dbReference type="Pfam" id="PF00266">
    <property type="entry name" value="Aminotran_5"/>
    <property type="match status" value="1"/>
</dbReference>
<dbReference type="InterPro" id="IPR015421">
    <property type="entry name" value="PyrdxlP-dep_Trfase_major"/>
</dbReference>
<dbReference type="InterPro" id="IPR000192">
    <property type="entry name" value="Aminotrans_V_dom"/>
</dbReference>
<evidence type="ECO:0000259" key="2">
    <source>
        <dbReference type="Pfam" id="PF00266"/>
    </source>
</evidence>
<feature type="domain" description="Aminotransferase class V" evidence="2">
    <location>
        <begin position="36"/>
        <end position="249"/>
    </location>
</feature>
<dbReference type="Gene3D" id="3.40.640.10">
    <property type="entry name" value="Type I PLP-dependent aspartate aminotransferase-like (Major domain)"/>
    <property type="match status" value="1"/>
</dbReference>
<protein>
    <submittedName>
        <fullName evidence="3">Isopenicillin N-epimerase</fullName>
    </submittedName>
</protein>
<proteinExistence type="predicted"/>
<dbReference type="PANTHER" id="PTHR43092">
    <property type="entry name" value="L-CYSTEINE DESULFHYDRASE"/>
    <property type="match status" value="1"/>
</dbReference>
<gene>
    <name evidence="3" type="ORF">SOCE836_097800</name>
</gene>
<keyword evidence="1" id="KW-0663">Pyridoxal phosphate</keyword>
<name>A0A4P2R689_SORCE</name>
<dbReference type="Gene3D" id="3.90.1150.10">
    <property type="entry name" value="Aspartate Aminotransferase, domain 1"/>
    <property type="match status" value="1"/>
</dbReference>
<evidence type="ECO:0000313" key="4">
    <source>
        <dbReference type="Proteomes" id="UP000295497"/>
    </source>
</evidence>
<dbReference type="InterPro" id="IPR015422">
    <property type="entry name" value="PyrdxlP-dep_Trfase_small"/>
</dbReference>
<organism evidence="3 4">
    <name type="scientific">Sorangium cellulosum</name>
    <name type="common">Polyangium cellulosum</name>
    <dbReference type="NCBI Taxonomy" id="56"/>
    <lineage>
        <taxon>Bacteria</taxon>
        <taxon>Pseudomonadati</taxon>
        <taxon>Myxococcota</taxon>
        <taxon>Polyangia</taxon>
        <taxon>Polyangiales</taxon>
        <taxon>Polyangiaceae</taxon>
        <taxon>Sorangium</taxon>
    </lineage>
</organism>
<evidence type="ECO:0000256" key="1">
    <source>
        <dbReference type="ARBA" id="ARBA00022898"/>
    </source>
</evidence>
<sequence length="398" mass="42477">MIPNAFPESRAGAARELWPLDPAVTFLNHGSFGACPRAVLEAQQRYRDQLEREPVRFFLRELEPLLDAARGELAAFVGADPDDLAFVPNATFGVNTVLRSLSLGQGDELCVTDHGYNACRNAAEAVAASAGARVVVAPVPFPIEAPEQVVEAVLARVGPRTRLVLIDHVTSPTGLVFPVAALSAELAGRGVDLLVDGAHAPGMLPLDLRALGAAYYTGNCHKWMCAPKGAAFLHVRRDRQGSVRPLCISHGANSPRTDRSRFLLEFDWTGTSDPSAALCVADAIRAMGALLPGGWPELRAHNRATALAARDLLCEALGCLPPSPDAMIGALATVPLPDAPSSPLRLDPLQDALLAQWGIEVPVFAWPASPRRALRISAQIYNDRPQYERLAAALSALL</sequence>
<dbReference type="RefSeq" id="WP_129580162.1">
    <property type="nucleotide sequence ID" value="NZ_CP012672.1"/>
</dbReference>
<dbReference type="AlphaFoldDB" id="A0A4P2R689"/>
<dbReference type="InterPro" id="IPR015424">
    <property type="entry name" value="PyrdxlP-dep_Trfase"/>
</dbReference>
<accession>A0A4P2R689</accession>